<feature type="compositionally biased region" description="Basic and acidic residues" evidence="1">
    <location>
        <begin position="203"/>
        <end position="213"/>
    </location>
</feature>
<evidence type="ECO:0000256" key="1">
    <source>
        <dbReference type="SAM" id="MobiDB-lite"/>
    </source>
</evidence>
<organism evidence="2 3">
    <name type="scientific">Lactuca saligna</name>
    <name type="common">Willowleaf lettuce</name>
    <dbReference type="NCBI Taxonomy" id="75948"/>
    <lineage>
        <taxon>Eukaryota</taxon>
        <taxon>Viridiplantae</taxon>
        <taxon>Streptophyta</taxon>
        <taxon>Embryophyta</taxon>
        <taxon>Tracheophyta</taxon>
        <taxon>Spermatophyta</taxon>
        <taxon>Magnoliopsida</taxon>
        <taxon>eudicotyledons</taxon>
        <taxon>Gunneridae</taxon>
        <taxon>Pentapetalae</taxon>
        <taxon>asterids</taxon>
        <taxon>campanulids</taxon>
        <taxon>Asterales</taxon>
        <taxon>Asteraceae</taxon>
        <taxon>Cichorioideae</taxon>
        <taxon>Cichorieae</taxon>
        <taxon>Lactucinae</taxon>
        <taxon>Lactuca</taxon>
    </lineage>
</organism>
<proteinExistence type="predicted"/>
<dbReference type="AlphaFoldDB" id="A0AA35ZAU6"/>
<name>A0AA35ZAU6_LACSI</name>
<feature type="region of interest" description="Disordered" evidence="1">
    <location>
        <begin position="203"/>
        <end position="225"/>
    </location>
</feature>
<evidence type="ECO:0000313" key="3">
    <source>
        <dbReference type="Proteomes" id="UP001177003"/>
    </source>
</evidence>
<evidence type="ECO:0000313" key="2">
    <source>
        <dbReference type="EMBL" id="CAI9289146.1"/>
    </source>
</evidence>
<accession>A0AA35ZAU6</accession>
<protein>
    <submittedName>
        <fullName evidence="2">Uncharacterized protein</fullName>
    </submittedName>
</protein>
<reference evidence="2" key="1">
    <citation type="submission" date="2023-04" db="EMBL/GenBank/DDBJ databases">
        <authorList>
            <person name="Vijverberg K."/>
            <person name="Xiong W."/>
            <person name="Schranz E."/>
        </authorList>
    </citation>
    <scope>NUCLEOTIDE SEQUENCE</scope>
</reference>
<dbReference type="EMBL" id="OX465082">
    <property type="protein sequence ID" value="CAI9289146.1"/>
    <property type="molecule type" value="Genomic_DNA"/>
</dbReference>
<gene>
    <name evidence="2" type="ORF">LSALG_LOCUS28400</name>
</gene>
<keyword evidence="3" id="KW-1185">Reference proteome</keyword>
<dbReference type="Proteomes" id="UP001177003">
    <property type="component" value="Chromosome 6"/>
</dbReference>
<sequence length="225" mass="26577">MTLCSRSLFDNTSQKNFNQFLQCSTKLKVPQKELEAQEDEVKNAKRMLETQKTLFPSWSMECMQKEAIDDPIIYWLDPLISFDLNNDVECQLDFPITPRAFLFHCFEKIEKSQISDSVVTQKLHSFYLKYAKPQKMTWSLKKFCALRVKLSDQTEDFLNIQFKEEKYKSIVAHMKRMLICYIYEIAKMDIEIRSVLKKRPNLKPEEEPKDLHKPKVGKSKMSIGV</sequence>